<dbReference type="InterPro" id="IPR036754">
    <property type="entry name" value="YbaK/aa-tRNA-synt-asso_dom_sf"/>
</dbReference>
<evidence type="ECO:0000313" key="4">
    <source>
        <dbReference type="Proteomes" id="UP000182888"/>
    </source>
</evidence>
<dbReference type="Pfam" id="PF04073">
    <property type="entry name" value="tRNA_edit"/>
    <property type="match status" value="1"/>
</dbReference>
<protein>
    <submittedName>
        <fullName evidence="3">Prolyl-tRNA synthetase associated domain-containing protein 1</fullName>
    </submittedName>
</protein>
<gene>
    <name evidence="3" type="primary">Prorsd</name>
    <name evidence="3" type="ORF">MPL1032_80264</name>
</gene>
<keyword evidence="3" id="KW-0030">Aminoacyl-tRNA synthetase</keyword>
<dbReference type="AlphaFoldDB" id="A0A0K2W7T9"/>
<reference evidence="4" key="1">
    <citation type="submission" date="2014-08" db="EMBL/GenBank/DDBJ databases">
        <authorList>
            <person name="Edwards T."/>
        </authorList>
    </citation>
    <scope>NUCLEOTIDE SEQUENCE [LARGE SCALE GENOMIC DNA]</scope>
</reference>
<sequence length="166" mass="17817">MPKTEAELNIFLADLGISVSTVRHPPLFTVADSQSLRGEIPGGHTKNLFLKDKKDNYFLVTVGEDAVVDLKQIHHLIGAASRVSFGKPEMLMELLGVIPGAVTVFGLINDTEGKVKVVLDEALMGHDIINGHPLTNEATTSIAAADLIRFVKATGHDPVILKVSQS</sequence>
<evidence type="ECO:0000259" key="2">
    <source>
        <dbReference type="Pfam" id="PF04073"/>
    </source>
</evidence>
<dbReference type="FunFam" id="3.90.960.10:FF:000005">
    <property type="entry name" value="Putative prolyl-tRNA synthetase"/>
    <property type="match status" value="1"/>
</dbReference>
<evidence type="ECO:0000256" key="1">
    <source>
        <dbReference type="ARBA" id="ARBA00010201"/>
    </source>
</evidence>
<keyword evidence="3" id="KW-0436">Ligase</keyword>
<proteinExistence type="inferred from homology"/>
<dbReference type="GO" id="GO:0004812">
    <property type="term" value="F:aminoacyl-tRNA ligase activity"/>
    <property type="evidence" value="ECO:0007669"/>
    <property type="project" value="UniProtKB-KW"/>
</dbReference>
<dbReference type="Gene3D" id="3.90.960.10">
    <property type="entry name" value="YbaK/aminoacyl-tRNA synthetase-associated domain"/>
    <property type="match status" value="1"/>
</dbReference>
<comment type="similarity">
    <text evidence="1">Belongs to the PRORSD1 family.</text>
</comment>
<evidence type="ECO:0000313" key="3">
    <source>
        <dbReference type="EMBL" id="CDX63322.1"/>
    </source>
</evidence>
<dbReference type="InterPro" id="IPR007214">
    <property type="entry name" value="YbaK/aa-tRNA-synth-assoc-dom"/>
</dbReference>
<dbReference type="CDD" id="cd04335">
    <property type="entry name" value="PrdX_deacylase"/>
    <property type="match status" value="1"/>
</dbReference>
<organism evidence="3 4">
    <name type="scientific">Mesorhizobium plurifarium</name>
    <dbReference type="NCBI Taxonomy" id="69974"/>
    <lineage>
        <taxon>Bacteria</taxon>
        <taxon>Pseudomonadati</taxon>
        <taxon>Pseudomonadota</taxon>
        <taxon>Alphaproteobacteria</taxon>
        <taxon>Hyphomicrobiales</taxon>
        <taxon>Phyllobacteriaceae</taxon>
        <taxon>Mesorhizobium</taxon>
    </lineage>
</organism>
<name>A0A0K2W7T9_MESPL</name>
<accession>A0A0K2W7T9</accession>
<dbReference type="SUPFAM" id="SSF55826">
    <property type="entry name" value="YbaK/ProRS associated domain"/>
    <property type="match status" value="1"/>
</dbReference>
<feature type="domain" description="YbaK/aminoacyl-tRNA synthetase-associated" evidence="2">
    <location>
        <begin position="24"/>
        <end position="150"/>
    </location>
</feature>
<dbReference type="PANTHER" id="PTHR31423:SF3">
    <property type="entry name" value="PROLYL-TRNA SYNTHETASE ASSOCIATED DOMAIN-CONTAINING PROTEIN 1-RELATED"/>
    <property type="match status" value="1"/>
</dbReference>
<dbReference type="GO" id="GO:0002161">
    <property type="term" value="F:aminoacyl-tRNA deacylase activity"/>
    <property type="evidence" value="ECO:0007669"/>
    <property type="project" value="InterPro"/>
</dbReference>
<dbReference type="PANTHER" id="PTHR31423">
    <property type="entry name" value="YBAK DOMAIN-CONTAINING PROTEIN"/>
    <property type="match status" value="1"/>
</dbReference>
<dbReference type="Proteomes" id="UP000182888">
    <property type="component" value="Unassembled WGS sequence"/>
</dbReference>
<dbReference type="InterPro" id="IPR040285">
    <property type="entry name" value="ProX/PRXD1"/>
</dbReference>
<dbReference type="EMBL" id="CCND01000051">
    <property type="protein sequence ID" value="CDX63322.1"/>
    <property type="molecule type" value="Genomic_DNA"/>
</dbReference>